<comment type="function">
    <text evidence="1">Core subunit of the mitochondrial membrane respiratory chain NADH dehydrogenase (Complex I) that is believed to belong to the minimal assembly required for catalysis. Complex I functions in the transfer of electrons from NADH to the respiratory chain. The immediate electron acceptor for the enzyme is believed to be ubiquinone.</text>
</comment>
<dbReference type="PANTHER" id="PTHR11432">
    <property type="entry name" value="NADH DEHYDROGENASE SUBUNIT 1"/>
    <property type="match status" value="1"/>
</dbReference>
<keyword evidence="7" id="KW-0999">Mitochondrion inner membrane</keyword>
<keyword evidence="9 13" id="KW-0830">Ubiquinone</keyword>
<feature type="transmembrane region" description="Helical" evidence="14">
    <location>
        <begin position="292"/>
        <end position="314"/>
    </location>
</feature>
<evidence type="ECO:0000256" key="13">
    <source>
        <dbReference type="RuleBase" id="RU000473"/>
    </source>
</evidence>
<dbReference type="InterPro" id="IPR018086">
    <property type="entry name" value="NADH_UbQ_OxRdtase_su1_CS"/>
</dbReference>
<evidence type="ECO:0000256" key="9">
    <source>
        <dbReference type="ARBA" id="ARBA00023075"/>
    </source>
</evidence>
<evidence type="ECO:0000256" key="7">
    <source>
        <dbReference type="ARBA" id="ARBA00022792"/>
    </source>
</evidence>
<sequence length="315" mass="36880">MLKDYFLLFMCLLIFLFFLLIGIAFFTLMERKILGYIQLRKGPNKVGYLGLIQPFGDALKLFTKELVFPIMSNFIIFIASPVYMFFLSLFVWICIPFNSMFIHFSLGILFFLSCSSIGVYFIMMAGWSSNSNYSMLGSLRSIAQVISYEVSMYLIFLSFLFLIGSFNMYSFILYQYYLWFFFLGFPLGLIMFISLLAETNRSPFDLAEGESELVSGFNIEYSGGMFALIFMAEYSMIMVMSFVFTLIFLGGDIMHVFFFIKTLFVMFVFLWVRGTLPRLRYDKLMYMCWKSFLPVSLNFLMLFFGMSVFCQIMFN</sequence>
<feature type="transmembrane region" description="Helical" evidence="14">
    <location>
        <begin position="225"/>
        <end position="247"/>
    </location>
</feature>
<feature type="transmembrane region" description="Helical" evidence="14">
    <location>
        <begin position="253"/>
        <end position="272"/>
    </location>
</feature>
<dbReference type="HAMAP" id="MF_01350">
    <property type="entry name" value="NDH1_NuoH"/>
    <property type="match status" value="1"/>
</dbReference>
<evidence type="ECO:0000256" key="1">
    <source>
        <dbReference type="ARBA" id="ARBA00003257"/>
    </source>
</evidence>
<dbReference type="PROSITE" id="PS00668">
    <property type="entry name" value="COMPLEX1_ND1_2"/>
    <property type="match status" value="1"/>
</dbReference>
<evidence type="ECO:0000256" key="8">
    <source>
        <dbReference type="ARBA" id="ARBA00022989"/>
    </source>
</evidence>
<dbReference type="AlphaFoldDB" id="A0A342Z5E6"/>
<feature type="transmembrane region" description="Helical" evidence="14">
    <location>
        <begin position="74"/>
        <end position="95"/>
    </location>
</feature>
<dbReference type="InterPro" id="IPR001694">
    <property type="entry name" value="NADH_UbQ_OxRdtase_su1/FPO"/>
</dbReference>
<keyword evidence="8 14" id="KW-1133">Transmembrane helix</keyword>
<accession>A0A342Z5E6</accession>
<evidence type="ECO:0000256" key="14">
    <source>
        <dbReference type="SAM" id="Phobius"/>
    </source>
</evidence>
<evidence type="ECO:0000256" key="11">
    <source>
        <dbReference type="ARBA" id="ARBA00023136"/>
    </source>
</evidence>
<proteinExistence type="inferred from homology"/>
<dbReference type="PROSITE" id="PS00667">
    <property type="entry name" value="COMPLEX1_ND1_1"/>
    <property type="match status" value="1"/>
</dbReference>
<dbReference type="EC" id="7.1.1.2" evidence="13"/>
<evidence type="ECO:0000256" key="2">
    <source>
        <dbReference type="ARBA" id="ARBA00004448"/>
    </source>
</evidence>
<geneLocation type="mitochondrion" evidence="15"/>
<comment type="subcellular location">
    <subcellularLocation>
        <location evidence="2 12">Mitochondrion inner membrane</location>
        <topology evidence="2 12">Multi-pass membrane protein</topology>
    </subcellularLocation>
</comment>
<keyword evidence="11 14" id="KW-0472">Membrane</keyword>
<feature type="transmembrane region" description="Helical" evidence="14">
    <location>
        <begin position="176"/>
        <end position="197"/>
    </location>
</feature>
<dbReference type="PANTHER" id="PTHR11432:SF3">
    <property type="entry name" value="NADH-UBIQUINONE OXIDOREDUCTASE CHAIN 1"/>
    <property type="match status" value="1"/>
</dbReference>
<evidence type="ECO:0000256" key="12">
    <source>
        <dbReference type="RuleBase" id="RU000471"/>
    </source>
</evidence>
<gene>
    <name evidence="15" type="primary">NAD1</name>
</gene>
<protein>
    <recommendedName>
        <fullName evidence="4 13">NADH-ubiquinone oxidoreductase chain 1</fullName>
        <ecNumber evidence="13">7.1.1.2</ecNumber>
    </recommendedName>
</protein>
<reference evidence="15" key="1">
    <citation type="journal article" date="2016" name="Mitochondrial DNA Part B Resour">
        <title>The complete mitogenome of the trilobite beetle, Platerodrilus sp. (Elateroidea: Lycidae).</title>
        <authorList>
            <person name="Uribe J.E."/>
            <person name="Gutierrez-Rodriguez J."/>
        </authorList>
    </citation>
    <scope>NUCLEOTIDE SEQUENCE</scope>
</reference>
<feature type="transmembrane region" description="Helical" evidence="14">
    <location>
        <begin position="6"/>
        <end position="28"/>
    </location>
</feature>
<evidence type="ECO:0000256" key="5">
    <source>
        <dbReference type="ARBA" id="ARBA00022448"/>
    </source>
</evidence>
<evidence type="ECO:0000256" key="4">
    <source>
        <dbReference type="ARBA" id="ARBA00021009"/>
    </source>
</evidence>
<dbReference type="Pfam" id="PF00146">
    <property type="entry name" value="NADHdh"/>
    <property type="match status" value="1"/>
</dbReference>
<feature type="transmembrane region" description="Helical" evidence="14">
    <location>
        <begin position="101"/>
        <end position="124"/>
    </location>
</feature>
<dbReference type="GO" id="GO:0008137">
    <property type="term" value="F:NADH dehydrogenase (ubiquinone) activity"/>
    <property type="evidence" value="ECO:0007669"/>
    <property type="project" value="UniProtKB-EC"/>
</dbReference>
<keyword evidence="5" id="KW-0813">Transport</keyword>
<dbReference type="GO" id="GO:0003954">
    <property type="term" value="F:NADH dehydrogenase activity"/>
    <property type="evidence" value="ECO:0007669"/>
    <property type="project" value="TreeGrafter"/>
</dbReference>
<name>A0A342Z5E6_9COLE</name>
<evidence type="ECO:0000256" key="6">
    <source>
        <dbReference type="ARBA" id="ARBA00022692"/>
    </source>
</evidence>
<feature type="transmembrane region" description="Helical" evidence="14">
    <location>
        <begin position="145"/>
        <end position="164"/>
    </location>
</feature>
<evidence type="ECO:0000256" key="3">
    <source>
        <dbReference type="ARBA" id="ARBA00010535"/>
    </source>
</evidence>
<keyword evidence="10 13" id="KW-0496">Mitochondrion</keyword>
<comment type="catalytic activity">
    <reaction evidence="13">
        <text>a ubiquinone + NADH + 5 H(+)(in) = a ubiquinol + NAD(+) + 4 H(+)(out)</text>
        <dbReference type="Rhea" id="RHEA:29091"/>
        <dbReference type="Rhea" id="RHEA-COMP:9565"/>
        <dbReference type="Rhea" id="RHEA-COMP:9566"/>
        <dbReference type="ChEBI" id="CHEBI:15378"/>
        <dbReference type="ChEBI" id="CHEBI:16389"/>
        <dbReference type="ChEBI" id="CHEBI:17976"/>
        <dbReference type="ChEBI" id="CHEBI:57540"/>
        <dbReference type="ChEBI" id="CHEBI:57945"/>
        <dbReference type="EC" id="7.1.1.2"/>
    </reaction>
</comment>
<keyword evidence="6 12" id="KW-0812">Transmembrane</keyword>
<evidence type="ECO:0000313" key="15">
    <source>
        <dbReference type="EMBL" id="AOT84766.1"/>
    </source>
</evidence>
<comment type="similarity">
    <text evidence="3 12">Belongs to the complex I subunit 1 family.</text>
</comment>
<keyword evidence="12" id="KW-0520">NAD</keyword>
<dbReference type="EMBL" id="KU878647">
    <property type="protein sequence ID" value="AOT84766.1"/>
    <property type="molecule type" value="Genomic_DNA"/>
</dbReference>
<dbReference type="GO" id="GO:0005743">
    <property type="term" value="C:mitochondrial inner membrane"/>
    <property type="evidence" value="ECO:0007669"/>
    <property type="project" value="UniProtKB-SubCell"/>
</dbReference>
<organism evidence="15">
    <name type="scientific">Platerodrilus sp. MNCN/DNA:86739</name>
    <dbReference type="NCBI Taxonomy" id="1905348"/>
    <lineage>
        <taxon>Eukaryota</taxon>
        <taxon>Metazoa</taxon>
        <taxon>Ecdysozoa</taxon>
        <taxon>Arthropoda</taxon>
        <taxon>Hexapoda</taxon>
        <taxon>Insecta</taxon>
        <taxon>Pterygota</taxon>
        <taxon>Neoptera</taxon>
        <taxon>Endopterygota</taxon>
        <taxon>Coleoptera</taxon>
        <taxon>Polyphaga</taxon>
        <taxon>Elateriformia</taxon>
        <taxon>Elateroidea</taxon>
        <taxon>Lycidae</taxon>
        <taxon>Leptolycinae</taxon>
        <taxon>Platerodrilus</taxon>
    </lineage>
</organism>
<evidence type="ECO:0000256" key="10">
    <source>
        <dbReference type="ARBA" id="ARBA00023128"/>
    </source>
</evidence>
<dbReference type="GO" id="GO:0009060">
    <property type="term" value="P:aerobic respiration"/>
    <property type="evidence" value="ECO:0007669"/>
    <property type="project" value="TreeGrafter"/>
</dbReference>